<dbReference type="AlphaFoldDB" id="A0A853FCG0"/>
<reference evidence="2 3" key="1">
    <citation type="submission" date="2020-07" db="EMBL/GenBank/DDBJ databases">
        <title>Taxonomic revisions and descriptions of new bacterial species based on genomic comparisons in the high-G+C-content subgroup of the family Alcaligenaceae.</title>
        <authorList>
            <person name="Szabo A."/>
            <person name="Felfoldi T."/>
        </authorList>
    </citation>
    <scope>NUCLEOTIDE SEQUENCE [LARGE SCALE GENOMIC DNA]</scope>
    <source>
        <strain evidence="2 3">DSM 25264</strain>
    </source>
</reference>
<accession>A0A853FCG0</accession>
<feature type="compositionally biased region" description="Basic and acidic residues" evidence="1">
    <location>
        <begin position="71"/>
        <end position="81"/>
    </location>
</feature>
<dbReference type="RefSeq" id="WP_129968133.1">
    <property type="nucleotide sequence ID" value="NZ_JACCEW010000001.1"/>
</dbReference>
<evidence type="ECO:0000313" key="2">
    <source>
        <dbReference type="EMBL" id="NYT36231.1"/>
    </source>
</evidence>
<dbReference type="EMBL" id="JACCEW010000001">
    <property type="protein sequence ID" value="NYT36231.1"/>
    <property type="molecule type" value="Genomic_DNA"/>
</dbReference>
<name>A0A853FCG0_9BURK</name>
<feature type="region of interest" description="Disordered" evidence="1">
    <location>
        <begin position="34"/>
        <end position="100"/>
    </location>
</feature>
<keyword evidence="3" id="KW-1185">Reference proteome</keyword>
<feature type="compositionally biased region" description="Basic and acidic residues" evidence="1">
    <location>
        <begin position="90"/>
        <end position="100"/>
    </location>
</feature>
<dbReference type="Proteomes" id="UP000580517">
    <property type="component" value="Unassembled WGS sequence"/>
</dbReference>
<evidence type="ECO:0000256" key="1">
    <source>
        <dbReference type="SAM" id="MobiDB-lite"/>
    </source>
</evidence>
<feature type="compositionally biased region" description="Basic and acidic residues" evidence="1">
    <location>
        <begin position="1"/>
        <end position="11"/>
    </location>
</feature>
<sequence length="100" mass="11334">MPRKVDIRDYQNHGAKPFEQLPDEEDYVYLSSLKKNPGQRKGGFHDPDLPAGETGEFNRSKAYGHTAGYPEGHDVERENRAEGTVQNAPRHKEDHSKSDT</sequence>
<protein>
    <submittedName>
        <fullName evidence="2">Uncharacterized protein</fullName>
    </submittedName>
</protein>
<organism evidence="2 3">
    <name type="scientific">Allopusillimonas soli</name>
    <dbReference type="NCBI Taxonomy" id="659016"/>
    <lineage>
        <taxon>Bacteria</taxon>
        <taxon>Pseudomonadati</taxon>
        <taxon>Pseudomonadota</taxon>
        <taxon>Betaproteobacteria</taxon>
        <taxon>Burkholderiales</taxon>
        <taxon>Alcaligenaceae</taxon>
        <taxon>Allopusillimonas</taxon>
    </lineage>
</organism>
<gene>
    <name evidence="2" type="ORF">H0A68_05045</name>
</gene>
<feature type="region of interest" description="Disordered" evidence="1">
    <location>
        <begin position="1"/>
        <end position="21"/>
    </location>
</feature>
<comment type="caution">
    <text evidence="2">The sequence shown here is derived from an EMBL/GenBank/DDBJ whole genome shotgun (WGS) entry which is preliminary data.</text>
</comment>
<proteinExistence type="predicted"/>
<evidence type="ECO:0000313" key="3">
    <source>
        <dbReference type="Proteomes" id="UP000580517"/>
    </source>
</evidence>